<name>A0A6A7W9C0_9BACT</name>
<evidence type="ECO:0000313" key="2">
    <source>
        <dbReference type="EMBL" id="MQP11094.1"/>
    </source>
</evidence>
<reference evidence="2 3" key="1">
    <citation type="submission" date="2019-09" db="EMBL/GenBank/DDBJ databases">
        <title>Distinct polysaccharide growth profiles of human intestinal Prevotella copri isolates.</title>
        <authorList>
            <person name="Fehlner-Peach H."/>
            <person name="Magnabosco C."/>
            <person name="Raghavan V."/>
            <person name="Scher J.U."/>
            <person name="Tett A."/>
            <person name="Cox L.M."/>
            <person name="Gottsegen C."/>
            <person name="Watters A."/>
            <person name="Wiltshire- Gordon J.D."/>
            <person name="Segata N."/>
            <person name="Bonneau R."/>
            <person name="Littman D.R."/>
        </authorList>
    </citation>
    <scope>NUCLEOTIDE SEQUENCE [LARGE SCALE GENOMIC DNA]</scope>
    <source>
        <strain evidence="3">iAQ1173</strain>
    </source>
</reference>
<accession>A0A6A7W9C0</accession>
<evidence type="ECO:0000313" key="3">
    <source>
        <dbReference type="Proteomes" id="UP000384372"/>
    </source>
</evidence>
<dbReference type="RefSeq" id="WP_158462899.1">
    <property type="nucleotide sequence ID" value="NZ_VZAD01000034.1"/>
</dbReference>
<dbReference type="OrthoDB" id="1069414at2"/>
<proteinExistence type="predicted"/>
<feature type="chain" id="PRO_5025498589" description="Lipoprotein" evidence="1">
    <location>
        <begin position="29"/>
        <end position="201"/>
    </location>
</feature>
<keyword evidence="1" id="KW-0732">Signal</keyword>
<feature type="signal peptide" evidence="1">
    <location>
        <begin position="1"/>
        <end position="28"/>
    </location>
</feature>
<evidence type="ECO:0000256" key="1">
    <source>
        <dbReference type="SAM" id="SignalP"/>
    </source>
</evidence>
<dbReference type="Proteomes" id="UP000384372">
    <property type="component" value="Unassembled WGS sequence"/>
</dbReference>
<dbReference type="AlphaFoldDB" id="A0A6A7W9C0"/>
<organism evidence="2 3">
    <name type="scientific">Segatella copri</name>
    <dbReference type="NCBI Taxonomy" id="165179"/>
    <lineage>
        <taxon>Bacteria</taxon>
        <taxon>Pseudomonadati</taxon>
        <taxon>Bacteroidota</taxon>
        <taxon>Bacteroidia</taxon>
        <taxon>Bacteroidales</taxon>
        <taxon>Prevotellaceae</taxon>
        <taxon>Segatella</taxon>
    </lineage>
</organism>
<dbReference type="PROSITE" id="PS51257">
    <property type="entry name" value="PROKAR_LIPOPROTEIN"/>
    <property type="match status" value="1"/>
</dbReference>
<sequence>MKHSYIYNKVKHGWAWSMALLFCLTVLAGCDAEDLISTRFPCSFYFNPKLHPGTSIETALLNPGCYTFISVKNLGVWHIYSTLNDGRNITEDIKITTDRTEGWDNRIKTHPLGANNGIIIGCSNFQGHVAWDRQCPNCITQYGGTNYPLELNGIRQSVMCKKCKRTYSLETGAITEGAKGEALMRYGISYDGLGCPVSVGN</sequence>
<keyword evidence="3" id="KW-1185">Reference proteome</keyword>
<protein>
    <recommendedName>
        <fullName evidence="4">Lipoprotein</fullName>
    </recommendedName>
</protein>
<dbReference type="EMBL" id="VZAD01000034">
    <property type="protein sequence ID" value="MQP11094.1"/>
    <property type="molecule type" value="Genomic_DNA"/>
</dbReference>
<gene>
    <name evidence="2" type="ORF">F7D20_03765</name>
</gene>
<evidence type="ECO:0008006" key="4">
    <source>
        <dbReference type="Google" id="ProtNLM"/>
    </source>
</evidence>
<comment type="caution">
    <text evidence="2">The sequence shown here is derived from an EMBL/GenBank/DDBJ whole genome shotgun (WGS) entry which is preliminary data.</text>
</comment>